<dbReference type="EC" id="6.3.4.14" evidence="4"/>
<dbReference type="OrthoDB" id="9807469at2"/>
<name>A0A3L7K023_9BACI</name>
<dbReference type="InterPro" id="IPR005482">
    <property type="entry name" value="Biotin_COase_C"/>
</dbReference>
<dbReference type="Pfam" id="PF00289">
    <property type="entry name" value="Biotin_carb_N"/>
    <property type="match status" value="1"/>
</dbReference>
<reference evidence="16 17" key="1">
    <citation type="submission" date="2018-10" db="EMBL/GenBank/DDBJ databases">
        <title>Falsibacillus sp. genome draft.</title>
        <authorList>
            <person name="Shi S."/>
        </authorList>
    </citation>
    <scope>NUCLEOTIDE SEQUENCE [LARGE SCALE GENOMIC DNA]</scope>
    <source>
        <strain evidence="16 17">GY 10110</strain>
    </source>
</reference>
<evidence type="ECO:0000256" key="6">
    <source>
        <dbReference type="ARBA" id="ARBA00022598"/>
    </source>
</evidence>
<dbReference type="SUPFAM" id="SSF52440">
    <property type="entry name" value="PreATP-grasp domain"/>
    <property type="match status" value="1"/>
</dbReference>
<dbReference type="GO" id="GO:0004075">
    <property type="term" value="F:biotin carboxylase activity"/>
    <property type="evidence" value="ECO:0007669"/>
    <property type="project" value="UniProtKB-EC"/>
</dbReference>
<comment type="pathway">
    <text evidence="2">Lipid metabolism; malonyl-CoA biosynthesis; malonyl-CoA from acetyl-CoA: step 1/1.</text>
</comment>
<dbReference type="Gene3D" id="3.30.470.20">
    <property type="entry name" value="ATP-grasp fold, B domain"/>
    <property type="match status" value="1"/>
</dbReference>
<dbReference type="InterPro" id="IPR011764">
    <property type="entry name" value="Biotin_carboxylation_dom"/>
</dbReference>
<evidence type="ECO:0000256" key="10">
    <source>
        <dbReference type="ARBA" id="ARBA00023160"/>
    </source>
</evidence>
<dbReference type="GO" id="GO:0006633">
    <property type="term" value="P:fatty acid biosynthetic process"/>
    <property type="evidence" value="ECO:0007669"/>
    <property type="project" value="UniProtKB-KW"/>
</dbReference>
<dbReference type="SMART" id="SM00878">
    <property type="entry name" value="Biotin_carb_C"/>
    <property type="match status" value="1"/>
</dbReference>
<proteinExistence type="predicted"/>
<keyword evidence="10" id="KW-0275">Fatty acid biosynthesis</keyword>
<dbReference type="PROSITE" id="PS50979">
    <property type="entry name" value="BC"/>
    <property type="match status" value="1"/>
</dbReference>
<dbReference type="PANTHER" id="PTHR18866">
    <property type="entry name" value="CARBOXYLASE:PYRUVATE/ACETYL-COA/PROPIONYL-COA CARBOXYLASE"/>
    <property type="match status" value="1"/>
</dbReference>
<feature type="domain" description="Biotin carboxylation" evidence="15">
    <location>
        <begin position="1"/>
        <end position="443"/>
    </location>
</feature>
<comment type="function">
    <text evidence="1">This protein is a component of the acetyl coenzyme A carboxylase complex; first, biotin carboxylase catalyzes the carboxylation of the carrier protein and then the transcarboxylase transfers the carboxyl group to form malonyl-CoA.</text>
</comment>
<evidence type="ECO:0000259" key="14">
    <source>
        <dbReference type="PROSITE" id="PS50975"/>
    </source>
</evidence>
<dbReference type="PROSITE" id="PS00867">
    <property type="entry name" value="CPSASE_2"/>
    <property type="match status" value="1"/>
</dbReference>
<evidence type="ECO:0000256" key="7">
    <source>
        <dbReference type="ARBA" id="ARBA00022741"/>
    </source>
</evidence>
<comment type="caution">
    <text evidence="16">The sequence shown here is derived from an EMBL/GenBank/DDBJ whole genome shotgun (WGS) entry which is preliminary data.</text>
</comment>
<dbReference type="InterPro" id="IPR011054">
    <property type="entry name" value="Rudment_hybrid_motif"/>
</dbReference>
<dbReference type="Pfam" id="PF02785">
    <property type="entry name" value="Biotin_carb_C"/>
    <property type="match status" value="1"/>
</dbReference>
<dbReference type="FunFam" id="3.30.470.20:FF:000028">
    <property type="entry name" value="Methylcrotonoyl-CoA carboxylase subunit alpha, mitochondrial"/>
    <property type="match status" value="1"/>
</dbReference>
<dbReference type="InterPro" id="IPR005481">
    <property type="entry name" value="BC-like_N"/>
</dbReference>
<dbReference type="SUPFAM" id="SSF51246">
    <property type="entry name" value="Rudiment single hybrid motif"/>
    <property type="match status" value="1"/>
</dbReference>
<evidence type="ECO:0000256" key="13">
    <source>
        <dbReference type="PROSITE-ProRule" id="PRU00409"/>
    </source>
</evidence>
<organism evidence="16 17">
    <name type="scientific">Falsibacillus albus</name>
    <dbReference type="NCBI Taxonomy" id="2478915"/>
    <lineage>
        <taxon>Bacteria</taxon>
        <taxon>Bacillati</taxon>
        <taxon>Bacillota</taxon>
        <taxon>Bacilli</taxon>
        <taxon>Bacillales</taxon>
        <taxon>Bacillaceae</taxon>
        <taxon>Falsibacillus</taxon>
    </lineage>
</organism>
<accession>A0A3L7K023</accession>
<dbReference type="NCBIfam" id="NF006367">
    <property type="entry name" value="PRK08591.1"/>
    <property type="match status" value="1"/>
</dbReference>
<dbReference type="GO" id="GO:0005524">
    <property type="term" value="F:ATP binding"/>
    <property type="evidence" value="ECO:0007669"/>
    <property type="project" value="UniProtKB-UniRule"/>
</dbReference>
<dbReference type="InterPro" id="IPR016185">
    <property type="entry name" value="PreATP-grasp_dom_sf"/>
</dbReference>
<evidence type="ECO:0000256" key="2">
    <source>
        <dbReference type="ARBA" id="ARBA00004956"/>
    </source>
</evidence>
<evidence type="ECO:0000259" key="15">
    <source>
        <dbReference type="PROSITE" id="PS50979"/>
    </source>
</evidence>
<dbReference type="GO" id="GO:0046872">
    <property type="term" value="F:metal ion binding"/>
    <property type="evidence" value="ECO:0007669"/>
    <property type="project" value="InterPro"/>
</dbReference>
<protein>
    <recommendedName>
        <fullName evidence="4">biotin carboxylase</fullName>
        <ecNumber evidence="4">6.3.4.14</ecNumber>
    </recommendedName>
</protein>
<comment type="subunit">
    <text evidence="3">Acetyl-CoA carboxylase is a heterohexamer of biotin carboxyl carrier protein, biotin carboxylase and the two subunits of carboxyl transferase in a 2:2 complex.</text>
</comment>
<keyword evidence="6" id="KW-0436">Ligase</keyword>
<dbReference type="Proteomes" id="UP000276770">
    <property type="component" value="Unassembled WGS sequence"/>
</dbReference>
<evidence type="ECO:0000256" key="9">
    <source>
        <dbReference type="ARBA" id="ARBA00022840"/>
    </source>
</evidence>
<sequence length="446" mass="49832">MRKILIANRGEIASRIIKTCRQMGIKTAAVYSDADASMPFVKQADESFRIGEAPVNKSYLNMDAIVEIAKKVKADAIHPGYGLLSENAMFAKKIIDNNLQFIGPNPEVIEKMGDKITSRMVMKEAGVPVVPGTSGVKEIDEAKISAKDIGYPVMLKASGGGGGIGMVRCDDEQALIQHFSSTKNRAKAYFGSEEVFLEKCIENGRHIEVQIFGDLHGNTVHLFERNCSVQRRNQKVIEEARSPQLSAQTRERMYKAALDAANAVGYVNAGTVEFIVDENENFYFLEMNTRLQVEHPITEAITGLDLVKWQILIAGGEKLPLMQEEIVANGHALEFRVYAEDPKTFYPSPGKITTLKWGEDHLVRIDAGYEEGTQVTPFYDPMIAKCIVSGENRNECIERAIEFFKETRLEGIKNNIPLFNDILRHPDFQTGDYNTNFISQLLSIKK</sequence>
<evidence type="ECO:0000256" key="8">
    <source>
        <dbReference type="ARBA" id="ARBA00022832"/>
    </source>
</evidence>
<dbReference type="PROSITE" id="PS50975">
    <property type="entry name" value="ATP_GRASP"/>
    <property type="match status" value="1"/>
</dbReference>
<gene>
    <name evidence="16" type="ORF">D9X91_09500</name>
</gene>
<dbReference type="Pfam" id="PF02786">
    <property type="entry name" value="CPSase_L_D2"/>
    <property type="match status" value="1"/>
</dbReference>
<comment type="catalytic activity">
    <reaction evidence="12">
        <text>N(6)-biotinyl-L-lysyl-[protein] + hydrogencarbonate + ATP = N(6)-carboxybiotinyl-L-lysyl-[protein] + ADP + phosphate + H(+)</text>
        <dbReference type="Rhea" id="RHEA:13501"/>
        <dbReference type="Rhea" id="RHEA-COMP:10505"/>
        <dbReference type="Rhea" id="RHEA-COMP:10506"/>
        <dbReference type="ChEBI" id="CHEBI:15378"/>
        <dbReference type="ChEBI" id="CHEBI:17544"/>
        <dbReference type="ChEBI" id="CHEBI:30616"/>
        <dbReference type="ChEBI" id="CHEBI:43474"/>
        <dbReference type="ChEBI" id="CHEBI:83144"/>
        <dbReference type="ChEBI" id="CHEBI:83145"/>
        <dbReference type="ChEBI" id="CHEBI:456216"/>
        <dbReference type="EC" id="6.3.4.14"/>
    </reaction>
</comment>
<dbReference type="SUPFAM" id="SSF56059">
    <property type="entry name" value="Glutathione synthetase ATP-binding domain-like"/>
    <property type="match status" value="1"/>
</dbReference>
<evidence type="ECO:0000256" key="4">
    <source>
        <dbReference type="ARBA" id="ARBA00013263"/>
    </source>
</evidence>
<keyword evidence="8" id="KW-0276">Fatty acid metabolism</keyword>
<evidence type="ECO:0000256" key="3">
    <source>
        <dbReference type="ARBA" id="ARBA00011750"/>
    </source>
</evidence>
<dbReference type="FunFam" id="3.40.50.20:FF:000010">
    <property type="entry name" value="Propionyl-CoA carboxylase subunit alpha"/>
    <property type="match status" value="1"/>
</dbReference>
<keyword evidence="10" id="KW-0443">Lipid metabolism</keyword>
<evidence type="ECO:0000256" key="5">
    <source>
        <dbReference type="ARBA" id="ARBA00022516"/>
    </source>
</evidence>
<dbReference type="AlphaFoldDB" id="A0A3L7K023"/>
<dbReference type="InterPro" id="IPR011761">
    <property type="entry name" value="ATP-grasp"/>
</dbReference>
<evidence type="ECO:0000256" key="12">
    <source>
        <dbReference type="ARBA" id="ARBA00048600"/>
    </source>
</evidence>
<dbReference type="PANTHER" id="PTHR18866:SF33">
    <property type="entry name" value="METHYLCROTONOYL-COA CARBOXYLASE SUBUNIT ALPHA, MITOCHONDRIAL-RELATED"/>
    <property type="match status" value="1"/>
</dbReference>
<dbReference type="RefSeq" id="WP_121680369.1">
    <property type="nucleotide sequence ID" value="NZ_RCVZ01000005.1"/>
</dbReference>
<dbReference type="InterPro" id="IPR050856">
    <property type="entry name" value="Biotin_carboxylase_complex"/>
</dbReference>
<keyword evidence="11" id="KW-0092">Biotin</keyword>
<keyword evidence="17" id="KW-1185">Reference proteome</keyword>
<evidence type="ECO:0000256" key="1">
    <source>
        <dbReference type="ARBA" id="ARBA00003761"/>
    </source>
</evidence>
<evidence type="ECO:0000313" key="16">
    <source>
        <dbReference type="EMBL" id="RLQ95935.1"/>
    </source>
</evidence>
<keyword evidence="9 13" id="KW-0067">ATP-binding</keyword>
<dbReference type="InterPro" id="IPR005479">
    <property type="entry name" value="CPAse_ATP-bd"/>
</dbReference>
<keyword evidence="5" id="KW-0444">Lipid biosynthesis</keyword>
<dbReference type="PROSITE" id="PS00866">
    <property type="entry name" value="CPSASE_1"/>
    <property type="match status" value="1"/>
</dbReference>
<evidence type="ECO:0000256" key="11">
    <source>
        <dbReference type="ARBA" id="ARBA00023267"/>
    </source>
</evidence>
<evidence type="ECO:0000313" key="17">
    <source>
        <dbReference type="Proteomes" id="UP000276770"/>
    </source>
</evidence>
<feature type="domain" description="ATP-grasp" evidence="14">
    <location>
        <begin position="119"/>
        <end position="315"/>
    </location>
</feature>
<dbReference type="EMBL" id="RCVZ01000005">
    <property type="protein sequence ID" value="RLQ95935.1"/>
    <property type="molecule type" value="Genomic_DNA"/>
</dbReference>
<keyword evidence="7 13" id="KW-0547">Nucleotide-binding</keyword>